<dbReference type="EMBL" id="AUSU01006875">
    <property type="protein sequence ID" value="EPS61405.1"/>
    <property type="molecule type" value="Genomic_DNA"/>
</dbReference>
<sequence>MSNSEAEVERRTLTYSMWNQSVSNEEPEAWHPVTFTSIDSTPLMIHQIKGIEDVYYETEGRRELCENNSARVPCFLFGRKFSRGAAMRLLGEGLL</sequence>
<organism evidence="1 2">
    <name type="scientific">Genlisea aurea</name>
    <dbReference type="NCBI Taxonomy" id="192259"/>
    <lineage>
        <taxon>Eukaryota</taxon>
        <taxon>Viridiplantae</taxon>
        <taxon>Streptophyta</taxon>
        <taxon>Embryophyta</taxon>
        <taxon>Tracheophyta</taxon>
        <taxon>Spermatophyta</taxon>
        <taxon>Magnoliopsida</taxon>
        <taxon>eudicotyledons</taxon>
        <taxon>Gunneridae</taxon>
        <taxon>Pentapetalae</taxon>
        <taxon>asterids</taxon>
        <taxon>lamiids</taxon>
        <taxon>Lamiales</taxon>
        <taxon>Lentibulariaceae</taxon>
        <taxon>Genlisea</taxon>
    </lineage>
</organism>
<keyword evidence="2" id="KW-1185">Reference proteome</keyword>
<dbReference type="PANTHER" id="PTHR31042:SF70">
    <property type="entry name" value="OS01G0695200 PROTEIN"/>
    <property type="match status" value="1"/>
</dbReference>
<feature type="non-terminal residue" evidence="1">
    <location>
        <position position="95"/>
    </location>
</feature>
<dbReference type="AlphaFoldDB" id="S8C3M6"/>
<gene>
    <name evidence="1" type="ORF">M569_13393</name>
</gene>
<comment type="caution">
    <text evidence="1">The sequence shown here is derived from an EMBL/GenBank/DDBJ whole genome shotgun (WGS) entry which is preliminary data.</text>
</comment>
<protein>
    <submittedName>
        <fullName evidence="1">Uncharacterized protein</fullName>
    </submittedName>
</protein>
<proteinExistence type="predicted"/>
<evidence type="ECO:0000313" key="2">
    <source>
        <dbReference type="Proteomes" id="UP000015453"/>
    </source>
</evidence>
<dbReference type="OrthoDB" id="191334at2759"/>
<dbReference type="Proteomes" id="UP000015453">
    <property type="component" value="Unassembled WGS sequence"/>
</dbReference>
<accession>S8C3M6</accession>
<reference evidence="1 2" key="1">
    <citation type="journal article" date="2013" name="BMC Genomics">
        <title>The miniature genome of a carnivorous plant Genlisea aurea contains a low number of genes and short non-coding sequences.</title>
        <authorList>
            <person name="Leushkin E.V."/>
            <person name="Sutormin R.A."/>
            <person name="Nabieva E.R."/>
            <person name="Penin A.A."/>
            <person name="Kondrashov A.S."/>
            <person name="Logacheva M.D."/>
        </authorList>
    </citation>
    <scope>NUCLEOTIDE SEQUENCE [LARGE SCALE GENOMIC DNA]</scope>
</reference>
<evidence type="ECO:0000313" key="1">
    <source>
        <dbReference type="EMBL" id="EPS61405.1"/>
    </source>
</evidence>
<dbReference type="InterPro" id="IPR044174">
    <property type="entry name" value="BC10-like"/>
</dbReference>
<name>S8C3M6_9LAMI</name>
<dbReference type="GO" id="GO:0016757">
    <property type="term" value="F:glycosyltransferase activity"/>
    <property type="evidence" value="ECO:0007669"/>
    <property type="project" value="InterPro"/>
</dbReference>
<dbReference type="PANTHER" id="PTHR31042">
    <property type="entry name" value="CORE-2/I-BRANCHING BETA-1,6-N-ACETYLGLUCOSAMINYLTRANSFERASE FAMILY PROTEIN-RELATED"/>
    <property type="match status" value="1"/>
</dbReference>